<evidence type="ECO:0000256" key="6">
    <source>
        <dbReference type="ARBA" id="ARBA00023196"/>
    </source>
</evidence>
<keyword evidence="4 8" id="KW-0406">Ion transport</keyword>
<evidence type="ECO:0000256" key="8">
    <source>
        <dbReference type="HAMAP-Rule" id="MF_00530"/>
    </source>
</evidence>
<feature type="domain" description="ATP synthase epsilon subunit C-terminal" evidence="10">
    <location>
        <begin position="88"/>
        <end position="134"/>
    </location>
</feature>
<organism evidence="12 13">
    <name type="scientific">Porcincola intestinalis</name>
    <dbReference type="NCBI Taxonomy" id="2606632"/>
    <lineage>
        <taxon>Bacteria</taxon>
        <taxon>Bacillati</taxon>
        <taxon>Bacillota</taxon>
        <taxon>Clostridia</taxon>
        <taxon>Lachnospirales</taxon>
        <taxon>Lachnospiraceae</taxon>
        <taxon>Porcincola</taxon>
    </lineage>
</organism>
<comment type="subunit">
    <text evidence="8 9">F-type ATPases have 2 components, CF(1) - the catalytic core - and CF(0) - the membrane proton channel. CF(1) has five subunits: alpha(3), beta(3), gamma(1), delta(1), epsilon(1). CF(0) has three main subunits: a, b and c.</text>
</comment>
<dbReference type="SUPFAM" id="SSF51344">
    <property type="entry name" value="Epsilon subunit of F1F0-ATP synthase N-terminal domain"/>
    <property type="match status" value="1"/>
</dbReference>
<evidence type="ECO:0000256" key="9">
    <source>
        <dbReference type="RuleBase" id="RU003656"/>
    </source>
</evidence>
<protein>
    <recommendedName>
        <fullName evidence="8">ATP synthase epsilon chain</fullName>
    </recommendedName>
    <alternativeName>
        <fullName evidence="8">ATP synthase F1 sector epsilon subunit</fullName>
    </alternativeName>
    <alternativeName>
        <fullName evidence="8">F-ATPase epsilon subunit</fullName>
    </alternativeName>
</protein>
<keyword evidence="7 8" id="KW-0066">ATP synthesis</keyword>
<feature type="domain" description="ATP synthase F1 complex delta/epsilon subunit N-terminal" evidence="11">
    <location>
        <begin position="5"/>
        <end position="83"/>
    </location>
</feature>
<dbReference type="AlphaFoldDB" id="A0A6L5X7U9"/>
<dbReference type="GO" id="GO:0005524">
    <property type="term" value="F:ATP binding"/>
    <property type="evidence" value="ECO:0007669"/>
    <property type="project" value="UniProtKB-UniRule"/>
</dbReference>
<gene>
    <name evidence="8 12" type="primary">atpC</name>
    <name evidence="12" type="ORF">FYJ35_07685</name>
</gene>
<evidence type="ECO:0000256" key="2">
    <source>
        <dbReference type="ARBA" id="ARBA00005712"/>
    </source>
</evidence>
<comment type="function">
    <text evidence="8">Produces ATP from ADP in the presence of a proton gradient across the membrane.</text>
</comment>
<dbReference type="EMBL" id="VULZ01000007">
    <property type="protein sequence ID" value="MSS14924.1"/>
    <property type="molecule type" value="Genomic_DNA"/>
</dbReference>
<evidence type="ECO:0000313" key="12">
    <source>
        <dbReference type="EMBL" id="MSS14924.1"/>
    </source>
</evidence>
<dbReference type="Pfam" id="PF00401">
    <property type="entry name" value="ATP-synt_DE"/>
    <property type="match status" value="1"/>
</dbReference>
<dbReference type="RefSeq" id="WP_154525256.1">
    <property type="nucleotide sequence ID" value="NZ_JAXFDQ010000001.1"/>
</dbReference>
<dbReference type="Proteomes" id="UP000481852">
    <property type="component" value="Unassembled WGS sequence"/>
</dbReference>
<dbReference type="HAMAP" id="MF_00530">
    <property type="entry name" value="ATP_synth_epsil_bac"/>
    <property type="match status" value="1"/>
</dbReference>
<dbReference type="Pfam" id="PF02823">
    <property type="entry name" value="ATP-synt_DE_N"/>
    <property type="match status" value="1"/>
</dbReference>
<keyword evidence="8" id="KW-0375">Hydrogen ion transport</keyword>
<keyword evidence="8" id="KW-1003">Cell membrane</keyword>
<keyword evidence="13" id="KW-1185">Reference proteome</keyword>
<dbReference type="InterPro" id="IPR001469">
    <property type="entry name" value="ATP_synth_F1_dsu/esu"/>
</dbReference>
<accession>A0A6L5X7U9</accession>
<dbReference type="InterPro" id="IPR020547">
    <property type="entry name" value="ATP_synth_F1_esu_C"/>
</dbReference>
<dbReference type="InterPro" id="IPR020546">
    <property type="entry name" value="ATP_synth_F1_dsu/esu_N"/>
</dbReference>
<evidence type="ECO:0000313" key="13">
    <source>
        <dbReference type="Proteomes" id="UP000481852"/>
    </source>
</evidence>
<evidence type="ECO:0000259" key="10">
    <source>
        <dbReference type="Pfam" id="PF00401"/>
    </source>
</evidence>
<keyword evidence="3 8" id="KW-0813">Transport</keyword>
<dbReference type="InterPro" id="IPR036771">
    <property type="entry name" value="ATPsynth_dsu/esu_N"/>
</dbReference>
<dbReference type="Gene3D" id="1.20.5.440">
    <property type="entry name" value="ATP synthase delta/epsilon subunit, C-terminal domain"/>
    <property type="match status" value="1"/>
</dbReference>
<evidence type="ECO:0000256" key="4">
    <source>
        <dbReference type="ARBA" id="ARBA00023065"/>
    </source>
</evidence>
<dbReference type="GO" id="GO:0045259">
    <property type="term" value="C:proton-transporting ATP synthase complex"/>
    <property type="evidence" value="ECO:0007669"/>
    <property type="project" value="UniProtKB-KW"/>
</dbReference>
<sequence length="136" mass="14898">MATPFHLQIVTPDGSEFDGQAVRIIVRTIAGDVCVMARHTNYCTALGMGEAKVTMEDGSVRTAACMGGMLNVMDGKVRVIATTWEWKDQIDYARAQKAKEAAEKRLAEKNKLSDKEIALAEAKLKRALVRSNVASR</sequence>
<comment type="similarity">
    <text evidence="2 8 9">Belongs to the ATPase epsilon chain family.</text>
</comment>
<comment type="caution">
    <text evidence="12">The sequence shown here is derived from an EMBL/GenBank/DDBJ whole genome shotgun (WGS) entry which is preliminary data.</text>
</comment>
<evidence type="ECO:0000259" key="11">
    <source>
        <dbReference type="Pfam" id="PF02823"/>
    </source>
</evidence>
<proteinExistence type="inferred from homology"/>
<evidence type="ECO:0000256" key="7">
    <source>
        <dbReference type="ARBA" id="ARBA00023310"/>
    </source>
</evidence>
<name>A0A6L5X7U9_9FIRM</name>
<dbReference type="Gene3D" id="2.60.15.10">
    <property type="entry name" value="F0F1 ATP synthase delta/epsilon subunit, N-terminal"/>
    <property type="match status" value="1"/>
</dbReference>
<keyword evidence="5 8" id="KW-0472">Membrane</keyword>
<dbReference type="GO" id="GO:0012505">
    <property type="term" value="C:endomembrane system"/>
    <property type="evidence" value="ECO:0007669"/>
    <property type="project" value="UniProtKB-SubCell"/>
</dbReference>
<dbReference type="PANTHER" id="PTHR13822">
    <property type="entry name" value="ATP SYNTHASE DELTA/EPSILON CHAIN"/>
    <property type="match status" value="1"/>
</dbReference>
<evidence type="ECO:0000256" key="1">
    <source>
        <dbReference type="ARBA" id="ARBA00004184"/>
    </source>
</evidence>
<dbReference type="NCBIfam" id="TIGR01216">
    <property type="entry name" value="ATP_synt_epsi"/>
    <property type="match status" value="1"/>
</dbReference>
<comment type="subcellular location">
    <subcellularLocation>
        <location evidence="8">Cell membrane</location>
        <topology evidence="8">Peripheral membrane protein</topology>
    </subcellularLocation>
    <subcellularLocation>
        <location evidence="1">Endomembrane system</location>
        <topology evidence="1">Peripheral membrane protein</topology>
    </subcellularLocation>
</comment>
<dbReference type="GO" id="GO:0046933">
    <property type="term" value="F:proton-transporting ATP synthase activity, rotational mechanism"/>
    <property type="evidence" value="ECO:0007669"/>
    <property type="project" value="UniProtKB-UniRule"/>
</dbReference>
<evidence type="ECO:0000256" key="5">
    <source>
        <dbReference type="ARBA" id="ARBA00023136"/>
    </source>
</evidence>
<dbReference type="PANTHER" id="PTHR13822:SF10">
    <property type="entry name" value="ATP SYNTHASE EPSILON CHAIN, CHLOROPLASTIC"/>
    <property type="match status" value="1"/>
</dbReference>
<keyword evidence="6 8" id="KW-0139">CF(1)</keyword>
<evidence type="ECO:0000256" key="3">
    <source>
        <dbReference type="ARBA" id="ARBA00022448"/>
    </source>
</evidence>
<reference evidence="12 13" key="1">
    <citation type="submission" date="2019-08" db="EMBL/GenBank/DDBJ databases">
        <title>In-depth cultivation of the pig gut microbiome towards novel bacterial diversity and tailored functional studies.</title>
        <authorList>
            <person name="Wylensek D."/>
            <person name="Hitch T.C.A."/>
            <person name="Clavel T."/>
        </authorList>
    </citation>
    <scope>NUCLEOTIDE SEQUENCE [LARGE SCALE GENOMIC DNA]</scope>
    <source>
        <strain evidence="12 13">Oil+RF-744-WCA-WT-11</strain>
    </source>
</reference>
<dbReference type="GO" id="GO:0005886">
    <property type="term" value="C:plasma membrane"/>
    <property type="evidence" value="ECO:0007669"/>
    <property type="project" value="UniProtKB-SubCell"/>
</dbReference>